<gene>
    <name evidence="1" type="ORF">ACFSW5_04225</name>
</gene>
<proteinExistence type="predicted"/>
<sequence>MKPMVDREQLHKLFLSGKPLAEIAKELGSTHGAIRTLIYQERLRNPLDWPHRVNYPGKSAEQPLMMHLYECDECAITFAVEDYEEVDHSATACPICGGEESVKDKCYGRFVPTSMASQAEAM</sequence>
<evidence type="ECO:0000313" key="1">
    <source>
        <dbReference type="EMBL" id="MFD2659469.1"/>
    </source>
</evidence>
<evidence type="ECO:0000313" key="2">
    <source>
        <dbReference type="Proteomes" id="UP001597493"/>
    </source>
</evidence>
<dbReference type="RefSeq" id="WP_379270162.1">
    <property type="nucleotide sequence ID" value="NZ_JBHUGT010000020.1"/>
</dbReference>
<reference evidence="2" key="1">
    <citation type="journal article" date="2019" name="Int. J. Syst. Evol. Microbiol.">
        <title>The Global Catalogue of Microorganisms (GCM) 10K type strain sequencing project: providing services to taxonomists for standard genome sequencing and annotation.</title>
        <authorList>
            <consortium name="The Broad Institute Genomics Platform"/>
            <consortium name="The Broad Institute Genome Sequencing Center for Infectious Disease"/>
            <person name="Wu L."/>
            <person name="Ma J."/>
        </authorList>
    </citation>
    <scope>NUCLEOTIDE SEQUENCE [LARGE SCALE GENOMIC DNA]</scope>
    <source>
        <strain evidence="2">TISTR 1827</strain>
    </source>
</reference>
<organism evidence="1 2">
    <name type="scientific">Paenibacillus thailandensis</name>
    <dbReference type="NCBI Taxonomy" id="393250"/>
    <lineage>
        <taxon>Bacteria</taxon>
        <taxon>Bacillati</taxon>
        <taxon>Bacillota</taxon>
        <taxon>Bacilli</taxon>
        <taxon>Bacillales</taxon>
        <taxon>Paenibacillaceae</taxon>
        <taxon>Paenibacillus</taxon>
    </lineage>
</organism>
<dbReference type="EMBL" id="JBHUMY010000004">
    <property type="protein sequence ID" value="MFD2659469.1"/>
    <property type="molecule type" value="Genomic_DNA"/>
</dbReference>
<accession>A0ABW5QSR1</accession>
<name>A0ABW5QSR1_9BACL</name>
<keyword evidence="2" id="KW-1185">Reference proteome</keyword>
<comment type="caution">
    <text evidence="1">The sequence shown here is derived from an EMBL/GenBank/DDBJ whole genome shotgun (WGS) entry which is preliminary data.</text>
</comment>
<protein>
    <submittedName>
        <fullName evidence="1">Uncharacterized protein</fullName>
    </submittedName>
</protein>
<dbReference type="Proteomes" id="UP001597493">
    <property type="component" value="Unassembled WGS sequence"/>
</dbReference>